<dbReference type="PANTHER" id="PTHR47357">
    <property type="entry name" value="COP1-INTERACTIVE PROTEIN 1"/>
    <property type="match status" value="1"/>
</dbReference>
<feature type="compositionally biased region" description="Polar residues" evidence="2">
    <location>
        <begin position="178"/>
        <end position="198"/>
    </location>
</feature>
<dbReference type="STRING" id="1806994.A0A507CGF7"/>
<keyword evidence="6" id="KW-1185">Reference proteome</keyword>
<name>A0A507CGF7_9FUNG</name>
<feature type="compositionally biased region" description="Polar residues" evidence="2">
    <location>
        <begin position="1"/>
        <end position="16"/>
    </location>
</feature>
<feature type="coiled-coil region" evidence="1">
    <location>
        <begin position="1128"/>
        <end position="1155"/>
    </location>
</feature>
<dbReference type="Pfam" id="PF25078">
    <property type="entry name" value="DUF7801"/>
    <property type="match status" value="1"/>
</dbReference>
<feature type="compositionally biased region" description="Basic and acidic residues" evidence="2">
    <location>
        <begin position="148"/>
        <end position="177"/>
    </location>
</feature>
<feature type="compositionally biased region" description="Polar residues" evidence="2">
    <location>
        <begin position="123"/>
        <end position="142"/>
    </location>
</feature>
<dbReference type="SUPFAM" id="SSF46585">
    <property type="entry name" value="HR1 repeat"/>
    <property type="match status" value="1"/>
</dbReference>
<feature type="coiled-coil region" evidence="1">
    <location>
        <begin position="943"/>
        <end position="1088"/>
    </location>
</feature>
<reference evidence="5 6" key="1">
    <citation type="journal article" date="2019" name="Sci. Rep.">
        <title>Comparative genomics of chytrid fungi reveal insights into the obligate biotrophic and pathogenic lifestyle of Synchytrium endobioticum.</title>
        <authorList>
            <person name="van de Vossenberg B.T.L.H."/>
            <person name="Warris S."/>
            <person name="Nguyen H.D.T."/>
            <person name="van Gent-Pelzer M.P.E."/>
            <person name="Joly D.L."/>
            <person name="van de Geest H.C."/>
            <person name="Bonants P.J.M."/>
            <person name="Smith D.S."/>
            <person name="Levesque C.A."/>
            <person name="van der Lee T.A.J."/>
        </authorList>
    </citation>
    <scope>NUCLEOTIDE SEQUENCE [LARGE SCALE GENOMIC DNA]</scope>
    <source>
        <strain evidence="5 6">JEL517</strain>
    </source>
</reference>
<feature type="compositionally biased region" description="Basic and acidic residues" evidence="2">
    <location>
        <begin position="1302"/>
        <end position="1332"/>
    </location>
</feature>
<feature type="region of interest" description="Disordered" evidence="2">
    <location>
        <begin position="441"/>
        <end position="476"/>
    </location>
</feature>
<dbReference type="InterPro" id="IPR036274">
    <property type="entry name" value="HR1_rpt_sf"/>
</dbReference>
<dbReference type="RefSeq" id="XP_031026797.1">
    <property type="nucleotide sequence ID" value="XM_031167182.1"/>
</dbReference>
<evidence type="ECO:0000313" key="5">
    <source>
        <dbReference type="EMBL" id="TPX36583.1"/>
    </source>
</evidence>
<feature type="compositionally biased region" description="Basic and acidic residues" evidence="2">
    <location>
        <begin position="443"/>
        <end position="453"/>
    </location>
</feature>
<sequence length="1349" mass="152829">MASSKWFQAKSSSKPSDYSRPILPPRKVGVGLTSGSQSQMSRPPAAGYQQRRQAPAEKYQERSRPISDILSQIEDFASSEIPNSPPQMSALPYKPDVLRDLPPQRVRREDKSKSPGRERRHSPTNTAHTASSFAESRQNAASSVADGGQRRERSRDPKQRIVRDRLPDSGSDSEQRGQGRSRAISPNPSNYTSVTGRSGKSGPRDPDATFGISSKSIGAALNFGEQPSRDAQSQRSAGHLRRNSDQGSGLPGADDMMMQLQVQEALLDAAGFPVLSSDKYEIQKRELANLSAQVASLHSRLALESRVREAALNLTRLNSGNPEQTRSAQDQLAQANKKVDAIATELWKITGKLMEVERAVLKHLGGVLRWEVMKNRNGGGHGYTDLNGQDASGFTTTQKLASAEAKVRELEHMIDMLNNSIGRMEADQEPMKNELGRYQDQVRSLKEERDRLASRNPYNTPENTPGRGGSPGDSSRLKLELATTRAELAATKDELLSSRETITRLQVQHEDDSTVIEAKEREVANMGAELEEVTNQLDMHKEAAYAAAYTASKESPEARRAIAALQVQVATLENQLQKAKGHASRSARRDEDEESRGRGGRSRSRGPPGDTAADLEDRLIRAQDDLERAKADQARTERELQRVHKELSTSAAQSLGNVGRNGGSEKYSIDSLVKQVNRVVAENNAMGQKHGKDFSSTQQKMIDLQMEMSKIRSERDEYRRMLDETERKLSDEMRNVSSRHDMEMEKLKSRYDRDESDRGRRTDYRRDQSASRGGYEADSNDLRRRHNDELETLKKKYELEIDDLRERTELAERQAADVRAKADKEKDRLNNELDELVEELKKSKGERDDEFQALISKNKQYESAAQLLQQELRSAREKAEKMGNEMDDLKIQISTTTKRNREENEKLKAESAKRVKDVEAQLSEFEAIRAELASVDREHQILMARRETERREAEAMLKDAQDARDDALAKMDAMRKQLDKAQSEASEARNRPRSMAAEAQLIGKIDELQSTIIRLKEQKADLEDEVKEREIRERKAHRELDGIVKEMDRMTRNQTDFESERKRYENSIDKLRREVNDLQYRVQDYRLENVGGPGALDRYDGSTAASQKLRGEFKKMLADLRSEYNEQVTREASTKARLESELRDLKRERDMVAYQKVNDSTQTVLRWVDGDKPDAVGGATVGISNRDWNKTGRDPRGPTVTHTEGKIIEPSISTYESTQTKSPIRTARGRSRSQERAYERDLLRDKSRGAATDDRRGVADDRFGLPDRSDLGTRSERAYRDREDDSTRSRAYEPEPTSPRNRTYEPVEDRYGAARTQRDADRARERERDLDGMRGNVSGVARREPSYRY</sequence>
<evidence type="ECO:0000313" key="6">
    <source>
        <dbReference type="Proteomes" id="UP000319731"/>
    </source>
</evidence>
<feature type="region of interest" description="Disordered" evidence="2">
    <location>
        <begin position="1178"/>
        <end position="1349"/>
    </location>
</feature>
<evidence type="ECO:0000256" key="1">
    <source>
        <dbReference type="SAM" id="Coils"/>
    </source>
</evidence>
<feature type="coiled-coil region" evidence="1">
    <location>
        <begin position="783"/>
        <end position="906"/>
    </location>
</feature>
<dbReference type="InterPro" id="IPR029191">
    <property type="entry name" value="Uds1"/>
</dbReference>
<gene>
    <name evidence="5" type="ORF">SmJEL517_g01254</name>
</gene>
<dbReference type="GO" id="GO:0005200">
    <property type="term" value="F:structural constituent of cytoskeleton"/>
    <property type="evidence" value="ECO:0007669"/>
    <property type="project" value="TreeGrafter"/>
</dbReference>
<feature type="domain" description="Up-regulated during septation protein 1" evidence="3">
    <location>
        <begin position="258"/>
        <end position="370"/>
    </location>
</feature>
<feature type="region of interest" description="Disordered" evidence="2">
    <location>
        <begin position="575"/>
        <end position="615"/>
    </location>
</feature>
<keyword evidence="1" id="KW-0175">Coiled coil</keyword>
<comment type="caution">
    <text evidence="5">The sequence shown here is derived from an EMBL/GenBank/DDBJ whole genome shotgun (WGS) entry which is preliminary data.</text>
</comment>
<feature type="compositionally biased region" description="Basic and acidic residues" evidence="2">
    <location>
        <begin position="54"/>
        <end position="65"/>
    </location>
</feature>
<dbReference type="Proteomes" id="UP000319731">
    <property type="component" value="Unassembled WGS sequence"/>
</dbReference>
<feature type="compositionally biased region" description="Basic and acidic residues" evidence="2">
    <location>
        <begin position="1232"/>
        <end position="1293"/>
    </location>
</feature>
<evidence type="ECO:0000259" key="3">
    <source>
        <dbReference type="Pfam" id="PF15456"/>
    </source>
</evidence>
<dbReference type="InterPro" id="IPR056703">
    <property type="entry name" value="DUF7801"/>
</dbReference>
<protein>
    <submittedName>
        <fullName evidence="5">Uncharacterized protein</fullName>
    </submittedName>
</protein>
<evidence type="ECO:0000259" key="4">
    <source>
        <dbReference type="Pfam" id="PF25078"/>
    </source>
</evidence>
<feature type="region of interest" description="Disordered" evidence="2">
    <location>
        <begin position="1"/>
        <end position="212"/>
    </location>
</feature>
<dbReference type="GO" id="GO:0005856">
    <property type="term" value="C:cytoskeleton"/>
    <property type="evidence" value="ECO:0007669"/>
    <property type="project" value="TreeGrafter"/>
</dbReference>
<dbReference type="GeneID" id="42002479"/>
<feature type="region of interest" description="Disordered" evidence="2">
    <location>
        <begin position="225"/>
        <end position="253"/>
    </location>
</feature>
<feature type="compositionally biased region" description="Basic and acidic residues" evidence="2">
    <location>
        <begin position="106"/>
        <end position="117"/>
    </location>
</feature>
<feature type="compositionally biased region" description="Basic and acidic residues" evidence="2">
    <location>
        <begin position="1187"/>
        <end position="1196"/>
    </location>
</feature>
<evidence type="ECO:0000256" key="2">
    <source>
        <dbReference type="SAM" id="MobiDB-lite"/>
    </source>
</evidence>
<proteinExistence type="predicted"/>
<dbReference type="PANTHER" id="PTHR47357:SF1">
    <property type="entry name" value="SPINDLE POLE BODY COMPONENT 110"/>
    <property type="match status" value="1"/>
</dbReference>
<dbReference type="OrthoDB" id="5569911at2759"/>
<feature type="region of interest" description="Disordered" evidence="2">
    <location>
        <begin position="729"/>
        <end position="783"/>
    </location>
</feature>
<dbReference type="EMBL" id="QEAO01000004">
    <property type="protein sequence ID" value="TPX36583.1"/>
    <property type="molecule type" value="Genomic_DNA"/>
</dbReference>
<feature type="domain" description="DUF7801" evidence="4">
    <location>
        <begin position="985"/>
        <end position="1091"/>
    </location>
</feature>
<accession>A0A507CGF7</accession>
<organism evidence="5 6">
    <name type="scientific">Synchytrium microbalum</name>
    <dbReference type="NCBI Taxonomy" id="1806994"/>
    <lineage>
        <taxon>Eukaryota</taxon>
        <taxon>Fungi</taxon>
        <taxon>Fungi incertae sedis</taxon>
        <taxon>Chytridiomycota</taxon>
        <taxon>Chytridiomycota incertae sedis</taxon>
        <taxon>Chytridiomycetes</taxon>
        <taxon>Synchytriales</taxon>
        <taxon>Synchytriaceae</taxon>
        <taxon>Synchytrium</taxon>
    </lineage>
</organism>
<feature type="compositionally biased region" description="Polar residues" evidence="2">
    <location>
        <begin position="1211"/>
        <end position="1223"/>
    </location>
</feature>
<dbReference type="Pfam" id="PF15456">
    <property type="entry name" value="Uds1"/>
    <property type="match status" value="1"/>
</dbReference>
<feature type="compositionally biased region" description="Basic and acidic residues" evidence="2">
    <location>
        <begin position="729"/>
        <end position="769"/>
    </location>
</feature>